<reference evidence="3 4" key="1">
    <citation type="journal article" date="2021" name="Sci. Rep.">
        <title>The genome of the diatom Chaetoceros tenuissimus carries an ancient integrated fragment of an extant virus.</title>
        <authorList>
            <person name="Hongo Y."/>
            <person name="Kimura K."/>
            <person name="Takaki Y."/>
            <person name="Yoshida Y."/>
            <person name="Baba S."/>
            <person name="Kobayashi G."/>
            <person name="Nagasaki K."/>
            <person name="Hano T."/>
            <person name="Tomaru Y."/>
        </authorList>
    </citation>
    <scope>NUCLEOTIDE SEQUENCE [LARGE SCALE GENOMIC DNA]</scope>
    <source>
        <strain evidence="3 4">NIES-3715</strain>
    </source>
</reference>
<dbReference type="AlphaFoldDB" id="A0AAD3D0P6"/>
<dbReference type="Proteomes" id="UP001054902">
    <property type="component" value="Unassembled WGS sequence"/>
</dbReference>
<sequence>MSGKSKLKENSPESSHEASAYPSTSAVIVQDNTSKLSIPANTESRKIPRTASNASDYLVSEHEDNSNECRRVSSDVVEQVDSGIIASHSQNQSDDQSSGLSTSGNVEPAEIPLEQDDEDKEESENEEQQDEDEYESDYSYEDDDDDDGHYAGFLETTEANTIPDQAPLQAEVQVIEEEKPKVAEAEDTADENSSSKKSAWKEPSQQAISMSIRAEKEKSGGKRRLMADLYKAMTNDSTEAGYEVMQKDDSCMNKWTVKLFNFDPDSELHKDLLVLGLDHVELEMNFPDQYPFEPPFVRVVRPRFKRQTGFVMNGALCMELLTNEGWNPVNDIESVIVSIRSLLVVGDGRLEAAANMSEKKREALLAAAQCEKKNAAETSSEQPPAKKAKIQEDNEKVNVGAYSTAEAKAAYNHLSEYHKKKGWSGWWAKRG</sequence>
<feature type="compositionally biased region" description="Low complexity" evidence="1">
    <location>
        <begin position="87"/>
        <end position="101"/>
    </location>
</feature>
<feature type="compositionally biased region" description="Polar residues" evidence="1">
    <location>
        <begin position="191"/>
        <end position="207"/>
    </location>
</feature>
<evidence type="ECO:0000256" key="1">
    <source>
        <dbReference type="SAM" id="MobiDB-lite"/>
    </source>
</evidence>
<feature type="compositionally biased region" description="Basic and acidic residues" evidence="1">
    <location>
        <begin position="59"/>
        <end position="73"/>
    </location>
</feature>
<dbReference type="Gene3D" id="3.10.110.10">
    <property type="entry name" value="Ubiquitin Conjugating Enzyme"/>
    <property type="match status" value="1"/>
</dbReference>
<dbReference type="PROSITE" id="PS50127">
    <property type="entry name" value="UBC_2"/>
    <property type="match status" value="1"/>
</dbReference>
<name>A0AAD3D0P6_9STRA</name>
<keyword evidence="4" id="KW-1185">Reference proteome</keyword>
<proteinExistence type="predicted"/>
<dbReference type="InterPro" id="IPR050113">
    <property type="entry name" value="Ub_conjugating_enzyme"/>
</dbReference>
<feature type="compositionally biased region" description="Polar residues" evidence="1">
    <location>
        <begin position="21"/>
        <end position="42"/>
    </location>
</feature>
<feature type="compositionally biased region" description="Acidic residues" evidence="1">
    <location>
        <begin position="113"/>
        <end position="147"/>
    </location>
</feature>
<comment type="caution">
    <text evidence="3">The sequence shown here is derived from an EMBL/GenBank/DDBJ whole genome shotgun (WGS) entry which is preliminary data.</text>
</comment>
<dbReference type="EMBL" id="BLLK01000047">
    <property type="protein sequence ID" value="GFH54385.1"/>
    <property type="molecule type" value="Genomic_DNA"/>
</dbReference>
<evidence type="ECO:0000259" key="2">
    <source>
        <dbReference type="PROSITE" id="PS50127"/>
    </source>
</evidence>
<feature type="domain" description="UBC core" evidence="2">
    <location>
        <begin position="220"/>
        <end position="380"/>
    </location>
</feature>
<feature type="region of interest" description="Disordered" evidence="1">
    <location>
        <begin position="179"/>
        <end position="207"/>
    </location>
</feature>
<dbReference type="InterPro" id="IPR016135">
    <property type="entry name" value="UBQ-conjugating_enzyme/RWD"/>
</dbReference>
<protein>
    <recommendedName>
        <fullName evidence="2">UBC core domain-containing protein</fullName>
    </recommendedName>
</protein>
<dbReference type="InterPro" id="IPR000608">
    <property type="entry name" value="UBC"/>
</dbReference>
<dbReference type="SUPFAM" id="SSF54495">
    <property type="entry name" value="UBC-like"/>
    <property type="match status" value="1"/>
</dbReference>
<organism evidence="3 4">
    <name type="scientific">Chaetoceros tenuissimus</name>
    <dbReference type="NCBI Taxonomy" id="426638"/>
    <lineage>
        <taxon>Eukaryota</taxon>
        <taxon>Sar</taxon>
        <taxon>Stramenopiles</taxon>
        <taxon>Ochrophyta</taxon>
        <taxon>Bacillariophyta</taxon>
        <taxon>Coscinodiscophyceae</taxon>
        <taxon>Chaetocerotophycidae</taxon>
        <taxon>Chaetocerotales</taxon>
        <taxon>Chaetocerotaceae</taxon>
        <taxon>Chaetoceros</taxon>
    </lineage>
</organism>
<accession>A0AAD3D0P6</accession>
<dbReference type="CDD" id="cd23802">
    <property type="entry name" value="UBCc_UBE2Q"/>
    <property type="match status" value="1"/>
</dbReference>
<dbReference type="Pfam" id="PF00179">
    <property type="entry name" value="UQ_con"/>
    <property type="match status" value="1"/>
</dbReference>
<dbReference type="PANTHER" id="PTHR24067">
    <property type="entry name" value="UBIQUITIN-CONJUGATING ENZYME E2"/>
    <property type="match status" value="1"/>
</dbReference>
<gene>
    <name evidence="3" type="ORF">CTEN210_10861</name>
</gene>
<dbReference type="SMART" id="SM00212">
    <property type="entry name" value="UBCc"/>
    <property type="match status" value="1"/>
</dbReference>
<feature type="compositionally biased region" description="Basic and acidic residues" evidence="1">
    <location>
        <begin position="1"/>
        <end position="16"/>
    </location>
</feature>
<feature type="region of interest" description="Disordered" evidence="1">
    <location>
        <begin position="1"/>
        <end position="165"/>
    </location>
</feature>
<evidence type="ECO:0000313" key="3">
    <source>
        <dbReference type="EMBL" id="GFH54385.1"/>
    </source>
</evidence>
<feature type="region of interest" description="Disordered" evidence="1">
    <location>
        <begin position="375"/>
        <end position="394"/>
    </location>
</feature>
<evidence type="ECO:0000313" key="4">
    <source>
        <dbReference type="Proteomes" id="UP001054902"/>
    </source>
</evidence>